<accession>A0ABP6ZCN3</accession>
<gene>
    <name evidence="2" type="ORF">GCM10022223_14800</name>
</gene>
<dbReference type="Proteomes" id="UP001501074">
    <property type="component" value="Unassembled WGS sequence"/>
</dbReference>
<keyword evidence="3" id="KW-1185">Reference proteome</keyword>
<dbReference type="Pfam" id="PF10012">
    <property type="entry name" value="DUF2255"/>
    <property type="match status" value="1"/>
</dbReference>
<feature type="region of interest" description="Disordered" evidence="1">
    <location>
        <begin position="1"/>
        <end position="24"/>
    </location>
</feature>
<evidence type="ECO:0000313" key="3">
    <source>
        <dbReference type="Proteomes" id="UP001501074"/>
    </source>
</evidence>
<name>A0ABP6ZCN3_9ACTN</name>
<evidence type="ECO:0000313" key="2">
    <source>
        <dbReference type="EMBL" id="GAA3600279.1"/>
    </source>
</evidence>
<organism evidence="2 3">
    <name type="scientific">Kineosporia mesophila</name>
    <dbReference type="NCBI Taxonomy" id="566012"/>
    <lineage>
        <taxon>Bacteria</taxon>
        <taxon>Bacillati</taxon>
        <taxon>Actinomycetota</taxon>
        <taxon>Actinomycetes</taxon>
        <taxon>Kineosporiales</taxon>
        <taxon>Kineosporiaceae</taxon>
        <taxon>Kineosporia</taxon>
    </lineage>
</organism>
<proteinExistence type="predicted"/>
<protein>
    <recommendedName>
        <fullName evidence="4">DUF2255 family protein</fullName>
    </recommendedName>
</protein>
<feature type="region of interest" description="Disordered" evidence="1">
    <location>
        <begin position="41"/>
        <end position="73"/>
    </location>
</feature>
<evidence type="ECO:0008006" key="4">
    <source>
        <dbReference type="Google" id="ProtNLM"/>
    </source>
</evidence>
<dbReference type="InterPro" id="IPR016888">
    <property type="entry name" value="UCP028498"/>
</dbReference>
<reference evidence="3" key="1">
    <citation type="journal article" date="2019" name="Int. J. Syst. Evol. Microbiol.">
        <title>The Global Catalogue of Microorganisms (GCM) 10K type strain sequencing project: providing services to taxonomists for standard genome sequencing and annotation.</title>
        <authorList>
            <consortium name="The Broad Institute Genomics Platform"/>
            <consortium name="The Broad Institute Genome Sequencing Center for Infectious Disease"/>
            <person name="Wu L."/>
            <person name="Ma J."/>
        </authorList>
    </citation>
    <scope>NUCLEOTIDE SEQUENCE [LARGE SCALE GENOMIC DNA]</scope>
    <source>
        <strain evidence="3">JCM 16902</strain>
    </source>
</reference>
<evidence type="ECO:0000256" key="1">
    <source>
        <dbReference type="SAM" id="MobiDB-lite"/>
    </source>
</evidence>
<dbReference type="EMBL" id="BAAAZO010000002">
    <property type="protein sequence ID" value="GAA3600279.1"/>
    <property type="molecule type" value="Genomic_DNA"/>
</dbReference>
<sequence>MTPFPGNARPSLAPHPAPDVGDMDKQVEVRTFLTTRRERLTPDQAGVQMHSGGRRVQGLRRAGPGGGPENGWFRRAEQAGRGRIQVAGRERDVLFQTPPDQVHEGLDATLHAKYDHYGPGPVGAITGPQARPGTLRVVPLDAGG</sequence>
<comment type="caution">
    <text evidence="2">The sequence shown here is derived from an EMBL/GenBank/DDBJ whole genome shotgun (WGS) entry which is preliminary data.</text>
</comment>